<protein>
    <submittedName>
        <fullName evidence="2">PrsW family intramembrane metalloprotease</fullName>
    </submittedName>
</protein>
<dbReference type="EMBL" id="DSQF01000002">
    <property type="protein sequence ID" value="HGZ41987.1"/>
    <property type="molecule type" value="Genomic_DNA"/>
</dbReference>
<feature type="transmembrane region" description="Helical" evidence="1">
    <location>
        <begin position="103"/>
        <end position="126"/>
    </location>
</feature>
<proteinExistence type="predicted"/>
<dbReference type="InterPro" id="IPR026898">
    <property type="entry name" value="PrsW"/>
</dbReference>
<dbReference type="AlphaFoldDB" id="A0A832HYX0"/>
<name>A0A832HYX0_UNCEI</name>
<keyword evidence="2" id="KW-0378">Hydrolase</keyword>
<keyword evidence="2" id="KW-0482">Metalloprotease</keyword>
<keyword evidence="1" id="KW-0472">Membrane</keyword>
<dbReference type="GO" id="GO:0008237">
    <property type="term" value="F:metallopeptidase activity"/>
    <property type="evidence" value="ECO:0007669"/>
    <property type="project" value="UniProtKB-KW"/>
</dbReference>
<evidence type="ECO:0000313" key="2">
    <source>
        <dbReference type="EMBL" id="HGZ41987.1"/>
    </source>
</evidence>
<comment type="caution">
    <text evidence="2">The sequence shown here is derived from an EMBL/GenBank/DDBJ whole genome shotgun (WGS) entry which is preliminary data.</text>
</comment>
<accession>A0A832HYX0</accession>
<sequence>MDGLAQDPVMAVAALGLGLVPVLLFLGGLVLLDSYKLVTRRAMLASIGWGAVAAGAAFAAHVALLDRAGVDPALLRRWIAPALEEPLKAAWVLFLVRRGRVGFVVDAALHGFAAGAGFALVENAYYWGALGNFGPALWLVRGLGTAVLHGSTTAIVAIVAKDLSDRRGARLAAAAAPGMLAAFAVHAAFNHVVLHPLLTTALIIVVMPLLLLVAFEHSERATRDWLGAGMDRDLELMELIASGEIRDSRIGHYLESLRDRFSGPVVADMLCLLQIHLELAIRAKGLLIAREAGFNVPVDDSVRANFQEMRYLERSIGPTGLLALKPVFQRSRRDLWQLHVLGGRP</sequence>
<gene>
    <name evidence="2" type="ORF">ENR23_00940</name>
</gene>
<feature type="transmembrane region" description="Helical" evidence="1">
    <location>
        <begin position="12"/>
        <end position="32"/>
    </location>
</feature>
<reference evidence="2" key="1">
    <citation type="journal article" date="2020" name="mSystems">
        <title>Genome- and Community-Level Interaction Insights into Carbon Utilization and Element Cycling Functions of Hydrothermarchaeota in Hydrothermal Sediment.</title>
        <authorList>
            <person name="Zhou Z."/>
            <person name="Liu Y."/>
            <person name="Xu W."/>
            <person name="Pan J."/>
            <person name="Luo Z.H."/>
            <person name="Li M."/>
        </authorList>
    </citation>
    <scope>NUCLEOTIDE SEQUENCE [LARGE SCALE GENOMIC DNA]</scope>
    <source>
        <strain evidence="2">SpSt-381</strain>
    </source>
</reference>
<dbReference type="Pfam" id="PF13367">
    <property type="entry name" value="PrsW-protease"/>
    <property type="match status" value="1"/>
</dbReference>
<feature type="transmembrane region" description="Helical" evidence="1">
    <location>
        <begin position="44"/>
        <end position="65"/>
    </location>
</feature>
<dbReference type="PANTHER" id="PTHR36844:SF1">
    <property type="entry name" value="PROTEASE PRSW"/>
    <property type="match status" value="1"/>
</dbReference>
<feature type="transmembrane region" description="Helical" evidence="1">
    <location>
        <begin position="138"/>
        <end position="159"/>
    </location>
</feature>
<organism evidence="2">
    <name type="scientific">Eiseniibacteriota bacterium</name>
    <dbReference type="NCBI Taxonomy" id="2212470"/>
    <lineage>
        <taxon>Bacteria</taxon>
        <taxon>Candidatus Eiseniibacteriota</taxon>
    </lineage>
</organism>
<dbReference type="PANTHER" id="PTHR36844">
    <property type="entry name" value="PROTEASE PRSW"/>
    <property type="match status" value="1"/>
</dbReference>
<feature type="transmembrane region" description="Helical" evidence="1">
    <location>
        <begin position="77"/>
        <end position="96"/>
    </location>
</feature>
<keyword evidence="1" id="KW-0812">Transmembrane</keyword>
<feature type="transmembrane region" description="Helical" evidence="1">
    <location>
        <begin position="195"/>
        <end position="215"/>
    </location>
</feature>
<keyword evidence="1" id="KW-1133">Transmembrane helix</keyword>
<evidence type="ECO:0000256" key="1">
    <source>
        <dbReference type="SAM" id="Phobius"/>
    </source>
</evidence>
<dbReference type="GO" id="GO:0006508">
    <property type="term" value="P:proteolysis"/>
    <property type="evidence" value="ECO:0007669"/>
    <property type="project" value="UniProtKB-KW"/>
</dbReference>
<keyword evidence="2" id="KW-0645">Protease</keyword>
<feature type="transmembrane region" description="Helical" evidence="1">
    <location>
        <begin position="171"/>
        <end position="189"/>
    </location>
</feature>